<evidence type="ECO:0000313" key="2">
    <source>
        <dbReference type="EMBL" id="GEU49784.1"/>
    </source>
</evidence>
<dbReference type="EMBL" id="BKCJ010002615">
    <property type="protein sequence ID" value="GEU49784.1"/>
    <property type="molecule type" value="Genomic_DNA"/>
</dbReference>
<comment type="caution">
    <text evidence="2">The sequence shown here is derived from an EMBL/GenBank/DDBJ whole genome shotgun (WGS) entry which is preliminary data.</text>
</comment>
<evidence type="ECO:0000256" key="1">
    <source>
        <dbReference type="SAM" id="MobiDB-lite"/>
    </source>
</evidence>
<name>A0A6L2KPF4_TANCI</name>
<feature type="compositionally biased region" description="Polar residues" evidence="1">
    <location>
        <begin position="468"/>
        <end position="480"/>
    </location>
</feature>
<sequence length="543" mass="62165">MENIVIHKLLEDLQNINKELIECNHPTFFNDNEDHSVQYKEYLENSSKEIASLNSNQEKEGPPQYFDIRQLIREECCIEVCEEQRRKMENTILELVKICQQKELYCMHDNVDDLIKSALNSKLLSIKLNSQCLNKEKQEVKNVVEQPAERRTRIIESLQNFRVIHKSSISLKNTSQSSSMHAVAPILSTKEPEYSSSIGYEHPNTTPKMESDEIIKSGVEELVLILSENGVTSEDKRECDMPVCENSPICDDQSEIFFDSNNDDDISSDDDDFKDTEYVEASLPDQEIVSVKEENVVYHEEEEVDLEDIFQIQDVVLHKKLLSINRLIANIESLNDNPTPDCVLNSSVSFPISEESDNSLSNNSSPEFETFCDHTEETRSGITTTHADDSLPEYDSFCFEIEPDQERLINFVKNDIFDDSTNDPLLEEVDLFLASDNSIPSGIENFAYDSKGDIRFLEALLSNDSIPFHNNESSESNFDNPSVPRPPSEPPDADFEPDFGEEILVVMNDNDELECLDPRDEFDDDEYSSFMFVINFKDLPLID</sequence>
<organism evidence="2">
    <name type="scientific">Tanacetum cinerariifolium</name>
    <name type="common">Dalmatian daisy</name>
    <name type="synonym">Chrysanthemum cinerariifolium</name>
    <dbReference type="NCBI Taxonomy" id="118510"/>
    <lineage>
        <taxon>Eukaryota</taxon>
        <taxon>Viridiplantae</taxon>
        <taxon>Streptophyta</taxon>
        <taxon>Embryophyta</taxon>
        <taxon>Tracheophyta</taxon>
        <taxon>Spermatophyta</taxon>
        <taxon>Magnoliopsida</taxon>
        <taxon>eudicotyledons</taxon>
        <taxon>Gunneridae</taxon>
        <taxon>Pentapetalae</taxon>
        <taxon>asterids</taxon>
        <taxon>campanulids</taxon>
        <taxon>Asterales</taxon>
        <taxon>Asteraceae</taxon>
        <taxon>Asteroideae</taxon>
        <taxon>Anthemideae</taxon>
        <taxon>Anthemidinae</taxon>
        <taxon>Tanacetum</taxon>
    </lineage>
</organism>
<feature type="region of interest" description="Disordered" evidence="1">
    <location>
        <begin position="468"/>
        <end position="498"/>
    </location>
</feature>
<accession>A0A6L2KPF4</accession>
<gene>
    <name evidence="2" type="ORF">Tci_021762</name>
</gene>
<proteinExistence type="predicted"/>
<protein>
    <submittedName>
        <fullName evidence="2">Uncharacterized protein</fullName>
    </submittedName>
</protein>
<dbReference type="AlphaFoldDB" id="A0A6L2KPF4"/>
<reference evidence="2" key="1">
    <citation type="journal article" date="2019" name="Sci. Rep.">
        <title>Draft genome of Tanacetum cinerariifolium, the natural source of mosquito coil.</title>
        <authorList>
            <person name="Yamashiro T."/>
            <person name="Shiraishi A."/>
            <person name="Satake H."/>
            <person name="Nakayama K."/>
        </authorList>
    </citation>
    <scope>NUCLEOTIDE SEQUENCE</scope>
</reference>